<evidence type="ECO:0000256" key="4">
    <source>
        <dbReference type="ARBA" id="ARBA00022801"/>
    </source>
</evidence>
<feature type="domain" description="Cytosol aminopeptidase" evidence="5">
    <location>
        <begin position="374"/>
        <end position="381"/>
    </location>
</feature>
<proteinExistence type="inferred from homology"/>
<dbReference type="InterPro" id="IPR000819">
    <property type="entry name" value="Peptidase_M17_C"/>
</dbReference>
<dbReference type="Gene3D" id="3.40.630.10">
    <property type="entry name" value="Zn peptidases"/>
    <property type="match status" value="1"/>
</dbReference>
<evidence type="ECO:0000256" key="3">
    <source>
        <dbReference type="ARBA" id="ARBA00022670"/>
    </source>
</evidence>
<dbReference type="PANTHER" id="PTHR11963:SF4">
    <property type="entry name" value="AMINOPEPTIDASE NPEPL1-RELATED"/>
    <property type="match status" value="1"/>
</dbReference>
<protein>
    <submittedName>
        <fullName evidence="6">Leucine aminopeptidase 1</fullName>
    </submittedName>
</protein>
<dbReference type="PROSITE" id="PS00631">
    <property type="entry name" value="CYTOSOL_AP"/>
    <property type="match status" value="1"/>
</dbReference>
<evidence type="ECO:0000313" key="7">
    <source>
        <dbReference type="Proteomes" id="UP000241890"/>
    </source>
</evidence>
<dbReference type="Pfam" id="PF18295">
    <property type="entry name" value="Pdase_M17_N2"/>
    <property type="match status" value="1"/>
</dbReference>
<evidence type="ECO:0000259" key="5">
    <source>
        <dbReference type="PROSITE" id="PS00631"/>
    </source>
</evidence>
<dbReference type="EMBL" id="BEYU01000057">
    <property type="protein sequence ID" value="GBG29423.1"/>
    <property type="molecule type" value="Genomic_DNA"/>
</dbReference>
<dbReference type="AlphaFoldDB" id="A0A2R5GLB9"/>
<dbReference type="GO" id="GO:0006508">
    <property type="term" value="P:proteolysis"/>
    <property type="evidence" value="ECO:0007669"/>
    <property type="project" value="UniProtKB-KW"/>
</dbReference>
<keyword evidence="3" id="KW-0645">Protease</keyword>
<keyword evidence="4" id="KW-0378">Hydrolase</keyword>
<comment type="caution">
    <text evidence="6">The sequence shown here is derived from an EMBL/GenBank/DDBJ whole genome shotgun (WGS) entry which is preliminary data.</text>
</comment>
<dbReference type="GO" id="GO:0030145">
    <property type="term" value="F:manganese ion binding"/>
    <property type="evidence" value="ECO:0007669"/>
    <property type="project" value="InterPro"/>
</dbReference>
<dbReference type="PRINTS" id="PR00481">
    <property type="entry name" value="LAMNOPPTDASE"/>
</dbReference>
<dbReference type="Gene3D" id="3.40.50.10590">
    <property type="entry name" value="Zn-dependent exopeptidases"/>
    <property type="match status" value="1"/>
</dbReference>
<dbReference type="InterPro" id="IPR041417">
    <property type="entry name" value="NPEPL1_N"/>
</dbReference>
<accession>A0A2R5GLB9</accession>
<name>A0A2R5GLB9_9STRA</name>
<dbReference type="GO" id="GO:0005737">
    <property type="term" value="C:cytoplasm"/>
    <property type="evidence" value="ECO:0007669"/>
    <property type="project" value="InterPro"/>
</dbReference>
<evidence type="ECO:0000313" key="6">
    <source>
        <dbReference type="EMBL" id="GBG29423.1"/>
    </source>
</evidence>
<organism evidence="6 7">
    <name type="scientific">Hondaea fermentalgiana</name>
    <dbReference type="NCBI Taxonomy" id="2315210"/>
    <lineage>
        <taxon>Eukaryota</taxon>
        <taxon>Sar</taxon>
        <taxon>Stramenopiles</taxon>
        <taxon>Bigyra</taxon>
        <taxon>Labyrinthulomycetes</taxon>
        <taxon>Thraustochytrida</taxon>
        <taxon>Thraustochytriidae</taxon>
        <taxon>Hondaea</taxon>
    </lineage>
</organism>
<reference evidence="6 7" key="1">
    <citation type="submission" date="2017-12" db="EMBL/GenBank/DDBJ databases">
        <title>Sequencing, de novo assembly and annotation of complete genome of a new Thraustochytrid species, strain FCC1311.</title>
        <authorList>
            <person name="Sedici K."/>
            <person name="Godart F."/>
            <person name="Aiese Cigliano R."/>
            <person name="Sanseverino W."/>
            <person name="Barakat M."/>
            <person name="Ortet P."/>
            <person name="Marechal E."/>
            <person name="Cagnac O."/>
            <person name="Amato A."/>
        </authorList>
    </citation>
    <scope>NUCLEOTIDE SEQUENCE [LARGE SCALE GENOMIC DNA]</scope>
</reference>
<evidence type="ECO:0000256" key="1">
    <source>
        <dbReference type="ARBA" id="ARBA00009528"/>
    </source>
</evidence>
<gene>
    <name evidence="6" type="ORF">FCC1311_056442</name>
</gene>
<dbReference type="InterPro" id="IPR011356">
    <property type="entry name" value="Leucine_aapep/pepB"/>
</dbReference>
<dbReference type="SUPFAM" id="SSF53187">
    <property type="entry name" value="Zn-dependent exopeptidases"/>
    <property type="match status" value="1"/>
</dbReference>
<evidence type="ECO:0000256" key="2">
    <source>
        <dbReference type="ARBA" id="ARBA00022438"/>
    </source>
</evidence>
<dbReference type="PANTHER" id="PTHR11963">
    <property type="entry name" value="LEUCINE AMINOPEPTIDASE-RELATED"/>
    <property type="match status" value="1"/>
</dbReference>
<dbReference type="CDD" id="cd00433">
    <property type="entry name" value="Peptidase_M17"/>
    <property type="match status" value="1"/>
</dbReference>
<keyword evidence="7" id="KW-1185">Reference proteome</keyword>
<sequence>MSGPSLRAANGGVPAKLQFFDASADAVAPTPTTPVVVVTYADNDLANVPTQLEAALSTQGLEALRHLASNVAKPSRDAARKFETHVKISENEWQRIALCVLPSHRPSRHAAKGHPHALADIVGSAAGGGNAAIFLLLKDPQEEGFAACCAVARAFPTYSLKSSDVQKSERASSTPTEVRIFVDLQGDLLSVGQGTVGPKEMNFVAAMIQESAALVDMPTNILQVTSYVKRIEELVSQTGLPVEVKVIQGEELCTQGFGGIYGVGKAAENPPALVILSHKPETKSSASVCLIGKGIVYDTGGLSIKSKTGMPGMKRDMGGSAGCLGGFLALVNAGGIGQEMHCLLALAENSVASNATRPDDVHTFYSGKTVEINNTDAEGRLVMADALAYAVKHLNPELLINMATLTGAQSSATGLKHAAVFTNLDEVEALAVQAGQRSGDLVHPLPYTPEFFRGEFKSEIADMKNSQKNRSNAGCAAPATFLSNHIEPYLDQNKAWLHIDMASPAENKGKATGYGVALLFTLLKSRM</sequence>
<dbReference type="OrthoDB" id="412814at2759"/>
<keyword evidence="2 6" id="KW-0031">Aminopeptidase</keyword>
<dbReference type="Proteomes" id="UP000241890">
    <property type="component" value="Unassembled WGS sequence"/>
</dbReference>
<dbReference type="Pfam" id="PF00883">
    <property type="entry name" value="Peptidase_M17"/>
    <property type="match status" value="1"/>
</dbReference>
<dbReference type="InParanoid" id="A0A2R5GLB9"/>
<dbReference type="GO" id="GO:0070006">
    <property type="term" value="F:metalloaminopeptidase activity"/>
    <property type="evidence" value="ECO:0007669"/>
    <property type="project" value="InterPro"/>
</dbReference>
<comment type="similarity">
    <text evidence="1">Belongs to the peptidase M17 family.</text>
</comment>